<dbReference type="GO" id="GO:0030286">
    <property type="term" value="C:dynein complex"/>
    <property type="evidence" value="ECO:0007669"/>
    <property type="project" value="InterPro"/>
</dbReference>
<dbReference type="Proteomes" id="UP000092460">
    <property type="component" value="Unassembled WGS sequence"/>
</dbReference>
<dbReference type="Pfam" id="PF03028">
    <property type="entry name" value="Dynein_heavy"/>
    <property type="match status" value="1"/>
</dbReference>
<keyword evidence="3" id="KW-1185">Reference proteome</keyword>
<sequence length="294" mass="33201">MNLNATLFQRPRPRNTYFFELLGRGWVLLQSFHLGLGYMNELTLLLLDMKRDEESAFNKNFLRVWITKEPHDSFSITLLRCPRWSEQNLFHFVSGFSRLFLVGLFPSVGVRTLLFKSVENLVLLVRIYHTNSIPPIGNQTNGSDNDDFLNNSMRDQLQNANTEEKLNGLQSLVVLTASKDKVAGVCQTDIVRIVGTFLCENFLQQWDCLTGTLRLAVGIDESLPPLAVARTACRNVHSMFVTGLQFLLVTIQEGPPVSSDKEAAVLSISVDNKVCIHSLQQRHTIPAWLAIILI</sequence>
<organism evidence="2 3">
    <name type="scientific">Glossina palpalis gambiensis</name>
    <dbReference type="NCBI Taxonomy" id="67801"/>
    <lineage>
        <taxon>Eukaryota</taxon>
        <taxon>Metazoa</taxon>
        <taxon>Ecdysozoa</taxon>
        <taxon>Arthropoda</taxon>
        <taxon>Hexapoda</taxon>
        <taxon>Insecta</taxon>
        <taxon>Pterygota</taxon>
        <taxon>Neoptera</taxon>
        <taxon>Endopterygota</taxon>
        <taxon>Diptera</taxon>
        <taxon>Brachycera</taxon>
        <taxon>Muscomorpha</taxon>
        <taxon>Hippoboscoidea</taxon>
        <taxon>Glossinidae</taxon>
        <taxon>Glossina</taxon>
    </lineage>
</organism>
<protein>
    <recommendedName>
        <fullName evidence="1">Dynein heavy chain region D6 P-loop domain-containing protein</fullName>
    </recommendedName>
</protein>
<dbReference type="Gene3D" id="2.130.10.10">
    <property type="entry name" value="YVTN repeat-like/Quinoprotein amine dehydrogenase"/>
    <property type="match status" value="1"/>
</dbReference>
<evidence type="ECO:0000313" key="2">
    <source>
        <dbReference type="EnsemblMetazoa" id="GPPI047799-PA"/>
    </source>
</evidence>
<dbReference type="GO" id="GO:0007018">
    <property type="term" value="P:microtubule-based movement"/>
    <property type="evidence" value="ECO:0007669"/>
    <property type="project" value="InterPro"/>
</dbReference>
<reference evidence="2" key="2">
    <citation type="submission" date="2020-05" db="UniProtKB">
        <authorList>
            <consortium name="EnsemblMetazoa"/>
        </authorList>
    </citation>
    <scope>IDENTIFICATION</scope>
    <source>
        <strain evidence="2">IAEA</strain>
    </source>
</reference>
<dbReference type="STRING" id="67801.A0A1B0C336"/>
<dbReference type="AlphaFoldDB" id="A0A1B0C336"/>
<dbReference type="Gene3D" id="3.40.50.300">
    <property type="entry name" value="P-loop containing nucleotide triphosphate hydrolases"/>
    <property type="match status" value="1"/>
</dbReference>
<evidence type="ECO:0000313" key="3">
    <source>
        <dbReference type="Proteomes" id="UP000092460"/>
    </source>
</evidence>
<dbReference type="EMBL" id="JXJN01024777">
    <property type="status" value="NOT_ANNOTATED_CDS"/>
    <property type="molecule type" value="Genomic_DNA"/>
</dbReference>
<proteinExistence type="predicted"/>
<evidence type="ECO:0000259" key="1">
    <source>
        <dbReference type="Pfam" id="PF03028"/>
    </source>
</evidence>
<dbReference type="VEuPathDB" id="VectorBase:GPPI047799"/>
<feature type="domain" description="Dynein heavy chain region D6 P-loop" evidence="1">
    <location>
        <begin position="25"/>
        <end position="80"/>
    </location>
</feature>
<reference evidence="3" key="1">
    <citation type="submission" date="2015-01" db="EMBL/GenBank/DDBJ databases">
        <authorList>
            <person name="Aksoy S."/>
            <person name="Warren W."/>
            <person name="Wilson R.K."/>
        </authorList>
    </citation>
    <scope>NUCLEOTIDE SEQUENCE [LARGE SCALE GENOMIC DNA]</scope>
    <source>
        <strain evidence="3">IAEA</strain>
    </source>
</reference>
<dbReference type="InterPro" id="IPR015943">
    <property type="entry name" value="WD40/YVTN_repeat-like_dom_sf"/>
</dbReference>
<dbReference type="InterPro" id="IPR004273">
    <property type="entry name" value="Dynein_heavy_D6_P-loop"/>
</dbReference>
<accession>A0A1B0C336</accession>
<dbReference type="InterPro" id="IPR027417">
    <property type="entry name" value="P-loop_NTPase"/>
</dbReference>
<dbReference type="EnsemblMetazoa" id="GPPI047799-RA">
    <property type="protein sequence ID" value="GPPI047799-PA"/>
    <property type="gene ID" value="GPPI047799"/>
</dbReference>
<name>A0A1B0C336_9MUSC</name>
<dbReference type="GO" id="GO:0008569">
    <property type="term" value="F:minus-end-directed microtubule motor activity"/>
    <property type="evidence" value="ECO:0007669"/>
    <property type="project" value="InterPro"/>
</dbReference>